<evidence type="ECO:0000256" key="3">
    <source>
        <dbReference type="ARBA" id="ARBA00012438"/>
    </source>
</evidence>
<evidence type="ECO:0000256" key="8">
    <source>
        <dbReference type="ARBA" id="ARBA00022692"/>
    </source>
</evidence>
<dbReference type="InterPro" id="IPR001789">
    <property type="entry name" value="Sig_transdc_resp-reg_receiver"/>
</dbReference>
<dbReference type="CDD" id="cd18773">
    <property type="entry name" value="PDC1_HK_sensor"/>
    <property type="match status" value="1"/>
</dbReference>
<evidence type="ECO:0000256" key="4">
    <source>
        <dbReference type="ARBA" id="ARBA00018672"/>
    </source>
</evidence>
<evidence type="ECO:0000259" key="20">
    <source>
        <dbReference type="PROSITE" id="PS50110"/>
    </source>
</evidence>
<reference evidence="21 22" key="1">
    <citation type="submission" date="2021-01" db="EMBL/GenBank/DDBJ databases">
        <title>Genome public.</title>
        <authorList>
            <person name="Liu C."/>
            <person name="Sun Q."/>
        </authorList>
    </citation>
    <scope>NUCLEOTIDE SEQUENCE [LARGE SCALE GENOMIC DNA]</scope>
    <source>
        <strain evidence="21 22">YIM B02515</strain>
    </source>
</reference>
<feature type="domain" description="Response regulatory" evidence="20">
    <location>
        <begin position="631"/>
        <end position="747"/>
    </location>
</feature>
<dbReference type="InterPro" id="IPR033479">
    <property type="entry name" value="dCache_1"/>
</dbReference>
<evidence type="ECO:0000256" key="7">
    <source>
        <dbReference type="ARBA" id="ARBA00022679"/>
    </source>
</evidence>
<keyword evidence="14 18" id="KW-0472">Membrane</keyword>
<gene>
    <name evidence="21" type="ORF">JK636_21155</name>
</gene>
<keyword evidence="8 18" id="KW-0812">Transmembrane</keyword>
<evidence type="ECO:0000256" key="6">
    <source>
        <dbReference type="ARBA" id="ARBA00022553"/>
    </source>
</evidence>
<evidence type="ECO:0000256" key="14">
    <source>
        <dbReference type="ARBA" id="ARBA00023136"/>
    </source>
</evidence>
<dbReference type="EMBL" id="JAESWC010000018">
    <property type="protein sequence ID" value="MBL4938223.1"/>
    <property type="molecule type" value="Genomic_DNA"/>
</dbReference>
<keyword evidence="17" id="KW-0175">Coiled coil</keyword>
<feature type="coiled-coil region" evidence="17">
    <location>
        <begin position="339"/>
        <end position="376"/>
    </location>
</feature>
<dbReference type="CDD" id="cd00156">
    <property type="entry name" value="REC"/>
    <property type="match status" value="1"/>
</dbReference>
<evidence type="ECO:0000256" key="9">
    <source>
        <dbReference type="ARBA" id="ARBA00022741"/>
    </source>
</evidence>
<dbReference type="InterPro" id="IPR003661">
    <property type="entry name" value="HisK_dim/P_dom"/>
</dbReference>
<dbReference type="SUPFAM" id="SSF52172">
    <property type="entry name" value="CheY-like"/>
    <property type="match status" value="1"/>
</dbReference>
<dbReference type="InterPro" id="IPR011006">
    <property type="entry name" value="CheY-like_superfamily"/>
</dbReference>
<dbReference type="SUPFAM" id="SSF55874">
    <property type="entry name" value="ATPase domain of HSP90 chaperone/DNA topoisomerase II/histidine kinase"/>
    <property type="match status" value="1"/>
</dbReference>
<evidence type="ECO:0000256" key="18">
    <source>
        <dbReference type="SAM" id="Phobius"/>
    </source>
</evidence>
<dbReference type="Gene3D" id="1.10.287.130">
    <property type="match status" value="1"/>
</dbReference>
<dbReference type="Pfam" id="PF02518">
    <property type="entry name" value="HATPase_c"/>
    <property type="match status" value="1"/>
</dbReference>
<evidence type="ECO:0000256" key="11">
    <source>
        <dbReference type="ARBA" id="ARBA00022840"/>
    </source>
</evidence>
<accession>A0ABS1TFT9</accession>
<comment type="subcellular location">
    <subcellularLocation>
        <location evidence="2">Cell membrane</location>
        <topology evidence="2">Multi-pass membrane protein</topology>
    </subcellularLocation>
</comment>
<comment type="catalytic activity">
    <reaction evidence="1">
        <text>ATP + protein L-histidine = ADP + protein N-phospho-L-histidine.</text>
        <dbReference type="EC" id="2.7.13.3"/>
    </reaction>
</comment>
<evidence type="ECO:0000256" key="12">
    <source>
        <dbReference type="ARBA" id="ARBA00022989"/>
    </source>
</evidence>
<dbReference type="EC" id="2.7.13.3" evidence="3"/>
<sequence length="747" mass="84912">MNFKYKLGGKQLVKVDKIKTPIAIVIILILSTLIYLTYDGYKKTILNQQLQNMLGNSRSIARSIELFVNDTVNTMKVVTLDKDFIKEVKELDQNKTSLNYKKKLETYYDAGGEEIDSVYYIDTSGNIIIRYPQTLDNVNEGVLEDIKTALSKKETYIGNAYYNKDKNYFTLNIYEPIFDGKNFIGMFCSAINLDIIYDKLIAPVKVGEKGYALVKDQKGIIIMHTVKEQVGMDVIESRKQVYPDLDYNELEKLIDEQLKGNEGTAIYHSYWWGDNVLKKARKLNAYTPVNLGEHFWIIALTMSYDEIQGPINGFLIKIVGIVSLIIIIIYFFVTTLLRMKKNKEELEDETRYLKMLNETSEQLRKKEAELNHAHKLKMIGTLTGGIAHDINNLLTPILGYSELLLMQIPEGEEYHDELNEVYKASRKGKDLVEQLLIFSRKDSGITKTEPIDIKEVTKDTIKLVKAVKPKDIIIKESIEEVDGYVNANFTQLHQVIFNLCTNAYQAIKDKDGVLEIGLCTISREEARKDTGKLAVGKNYALLTISDNGCGMSEETKLRIFEPFFTTKTLSEGTGLGLFVVQSIIDKYGGSITVSSKKDVGSTFKVYFPLSEKKIKANKKVTFNNSSGIRKRILVVDDNKDILKVLKNGLKHEGYLVETETDSAKALEGFKKNPHEADLIITDFMMPNLKGNELAAAIKAVRKDIKIVLMTGYMDENIEAMDYSEDIDEYVLKPIELNKLYQVISRLL</sequence>
<keyword evidence="9" id="KW-0547">Nucleotide-binding</keyword>
<dbReference type="Gene3D" id="3.40.50.2300">
    <property type="match status" value="1"/>
</dbReference>
<dbReference type="SUPFAM" id="SSF47384">
    <property type="entry name" value="Homodimeric domain of signal transducing histidine kinase"/>
    <property type="match status" value="1"/>
</dbReference>
<comment type="caution">
    <text evidence="21">The sequence shown here is derived from an EMBL/GenBank/DDBJ whole genome shotgun (WGS) entry which is preliminary data.</text>
</comment>
<protein>
    <recommendedName>
        <fullName evidence="4">Stage 0 sporulation protein A homolog</fullName>
        <ecNumber evidence="3">2.7.13.3</ecNumber>
    </recommendedName>
</protein>
<dbReference type="PROSITE" id="PS50109">
    <property type="entry name" value="HIS_KIN"/>
    <property type="match status" value="1"/>
</dbReference>
<evidence type="ECO:0000256" key="1">
    <source>
        <dbReference type="ARBA" id="ARBA00000085"/>
    </source>
</evidence>
<keyword evidence="13" id="KW-0902">Two-component regulatory system</keyword>
<keyword evidence="22" id="KW-1185">Reference proteome</keyword>
<evidence type="ECO:0000256" key="10">
    <source>
        <dbReference type="ARBA" id="ARBA00022777"/>
    </source>
</evidence>
<dbReference type="InterPro" id="IPR004358">
    <property type="entry name" value="Sig_transdc_His_kin-like_C"/>
</dbReference>
<dbReference type="PANTHER" id="PTHR43065:SF46">
    <property type="entry name" value="C4-DICARBOXYLATE TRANSPORT SENSOR PROTEIN DCTB"/>
    <property type="match status" value="1"/>
</dbReference>
<keyword evidence="6 16" id="KW-0597">Phosphoprotein</keyword>
<evidence type="ECO:0000313" key="22">
    <source>
        <dbReference type="Proteomes" id="UP000632377"/>
    </source>
</evidence>
<evidence type="ECO:0000256" key="17">
    <source>
        <dbReference type="SAM" id="Coils"/>
    </source>
</evidence>
<dbReference type="PROSITE" id="PS50110">
    <property type="entry name" value="RESPONSE_REGULATORY"/>
    <property type="match status" value="1"/>
</dbReference>
<dbReference type="Pfam" id="PF00072">
    <property type="entry name" value="Response_reg"/>
    <property type="match status" value="1"/>
</dbReference>
<dbReference type="SMART" id="SM00387">
    <property type="entry name" value="HATPase_c"/>
    <property type="match status" value="1"/>
</dbReference>
<evidence type="ECO:0000256" key="5">
    <source>
        <dbReference type="ARBA" id="ARBA00022475"/>
    </source>
</evidence>
<feature type="domain" description="Histidine kinase" evidence="19">
    <location>
        <begin position="385"/>
        <end position="611"/>
    </location>
</feature>
<feature type="transmembrane region" description="Helical" evidence="18">
    <location>
        <begin position="21"/>
        <end position="38"/>
    </location>
</feature>
<dbReference type="Pfam" id="PF02743">
    <property type="entry name" value="dCache_1"/>
    <property type="match status" value="1"/>
</dbReference>
<evidence type="ECO:0000256" key="16">
    <source>
        <dbReference type="PROSITE-ProRule" id="PRU00169"/>
    </source>
</evidence>
<keyword evidence="5" id="KW-1003">Cell membrane</keyword>
<evidence type="ECO:0000259" key="19">
    <source>
        <dbReference type="PROSITE" id="PS50109"/>
    </source>
</evidence>
<dbReference type="Gene3D" id="3.30.450.20">
    <property type="entry name" value="PAS domain"/>
    <property type="match status" value="1"/>
</dbReference>
<evidence type="ECO:0000256" key="13">
    <source>
        <dbReference type="ARBA" id="ARBA00023012"/>
    </source>
</evidence>
<evidence type="ECO:0000256" key="2">
    <source>
        <dbReference type="ARBA" id="ARBA00004651"/>
    </source>
</evidence>
<keyword evidence="11" id="KW-0067">ATP-binding</keyword>
<dbReference type="InterPro" id="IPR036097">
    <property type="entry name" value="HisK_dim/P_sf"/>
</dbReference>
<dbReference type="Pfam" id="PF00512">
    <property type="entry name" value="HisKA"/>
    <property type="match status" value="1"/>
</dbReference>
<feature type="transmembrane region" description="Helical" evidence="18">
    <location>
        <begin position="314"/>
        <end position="333"/>
    </location>
</feature>
<dbReference type="PRINTS" id="PR00344">
    <property type="entry name" value="BCTRLSENSOR"/>
</dbReference>
<feature type="modified residue" description="4-aspartylphosphate" evidence="16">
    <location>
        <position position="682"/>
    </location>
</feature>
<dbReference type="Gene3D" id="3.30.565.10">
    <property type="entry name" value="Histidine kinase-like ATPase, C-terminal domain"/>
    <property type="match status" value="1"/>
</dbReference>
<organism evidence="21 22">
    <name type="scientific">Clostridium rhizosphaerae</name>
    <dbReference type="NCBI Taxonomy" id="2803861"/>
    <lineage>
        <taxon>Bacteria</taxon>
        <taxon>Bacillati</taxon>
        <taxon>Bacillota</taxon>
        <taxon>Clostridia</taxon>
        <taxon>Eubacteriales</taxon>
        <taxon>Clostridiaceae</taxon>
        <taxon>Clostridium</taxon>
    </lineage>
</organism>
<evidence type="ECO:0000313" key="21">
    <source>
        <dbReference type="EMBL" id="MBL4938223.1"/>
    </source>
</evidence>
<keyword evidence="12 18" id="KW-1133">Transmembrane helix</keyword>
<proteinExistence type="predicted"/>
<dbReference type="InterPro" id="IPR036890">
    <property type="entry name" value="HATPase_C_sf"/>
</dbReference>
<dbReference type="PANTHER" id="PTHR43065">
    <property type="entry name" value="SENSOR HISTIDINE KINASE"/>
    <property type="match status" value="1"/>
</dbReference>
<dbReference type="SMART" id="SM00448">
    <property type="entry name" value="REC"/>
    <property type="match status" value="1"/>
</dbReference>
<keyword evidence="7" id="KW-0808">Transferase</keyword>
<dbReference type="Proteomes" id="UP000632377">
    <property type="component" value="Unassembled WGS sequence"/>
</dbReference>
<dbReference type="InterPro" id="IPR003594">
    <property type="entry name" value="HATPase_dom"/>
</dbReference>
<dbReference type="CDD" id="cd00082">
    <property type="entry name" value="HisKA"/>
    <property type="match status" value="1"/>
</dbReference>
<name>A0ABS1TFT9_9CLOT</name>
<keyword evidence="10" id="KW-0418">Kinase</keyword>
<dbReference type="InterPro" id="IPR005467">
    <property type="entry name" value="His_kinase_dom"/>
</dbReference>
<evidence type="ECO:0000256" key="15">
    <source>
        <dbReference type="ARBA" id="ARBA00024867"/>
    </source>
</evidence>
<comment type="function">
    <text evidence="15">May play the central regulatory role in sporulation. It may be an element of the effector pathway responsible for the activation of sporulation genes in response to nutritional stress. Spo0A may act in concert with spo0H (a sigma factor) to control the expression of some genes that are critical to the sporulation process.</text>
</comment>
<dbReference type="SMART" id="SM00388">
    <property type="entry name" value="HisKA"/>
    <property type="match status" value="1"/>
</dbReference>